<dbReference type="GO" id="GO:0006096">
    <property type="term" value="P:glycolytic process"/>
    <property type="evidence" value="ECO:0007669"/>
    <property type="project" value="UniProtKB-KW"/>
</dbReference>
<organism evidence="6 7">
    <name type="scientific">Amaricoccus macauensis</name>
    <dbReference type="NCBI Taxonomy" id="57001"/>
    <lineage>
        <taxon>Bacteria</taxon>
        <taxon>Pseudomonadati</taxon>
        <taxon>Pseudomonadota</taxon>
        <taxon>Alphaproteobacteria</taxon>
        <taxon>Rhodobacterales</taxon>
        <taxon>Paracoccaceae</taxon>
        <taxon>Amaricoccus</taxon>
    </lineage>
</organism>
<evidence type="ECO:0000256" key="1">
    <source>
        <dbReference type="ARBA" id="ARBA00022679"/>
    </source>
</evidence>
<comment type="caution">
    <text evidence="6">The sequence shown here is derived from an EMBL/GenBank/DDBJ whole genome shotgun (WGS) entry which is preliminary data.</text>
</comment>
<dbReference type="Gene3D" id="3.30.1110.20">
    <property type="match status" value="1"/>
</dbReference>
<dbReference type="SUPFAM" id="SSF53613">
    <property type="entry name" value="Ribokinase-like"/>
    <property type="match status" value="1"/>
</dbReference>
<name>A0A840SKZ1_9RHOB</name>
<dbReference type="GO" id="GO:0046872">
    <property type="term" value="F:metal ion binding"/>
    <property type="evidence" value="ECO:0007669"/>
    <property type="project" value="UniProtKB-KW"/>
</dbReference>
<keyword evidence="1 6" id="KW-0808">Transferase</keyword>
<dbReference type="RefSeq" id="WP_184147689.1">
    <property type="nucleotide sequence ID" value="NZ_JACHFM010000001.1"/>
</dbReference>
<dbReference type="GO" id="GO:0043843">
    <property type="term" value="F:ADP-specific glucokinase activity"/>
    <property type="evidence" value="ECO:0007669"/>
    <property type="project" value="UniProtKB-EC"/>
</dbReference>
<dbReference type="Proteomes" id="UP000549457">
    <property type="component" value="Unassembled WGS sequence"/>
</dbReference>
<keyword evidence="4" id="KW-0460">Magnesium</keyword>
<dbReference type="InterPro" id="IPR029056">
    <property type="entry name" value="Ribokinase-like"/>
</dbReference>
<sequence length="409" mass="42738">MRSSATWSGAYQRLAATFPAKAAAARLTMGGFVSCVDARTDLARTGALFSPDAPLQAAALGARLLDRVARGVGGEMLFPWPEGAEWLAENLDLTCSLGGTGAQAAWVLSAIGAPAATSLGDRSAHMLAQLPPGVLVFEGDRLLPSEGLTPRGERQGDIYIFDYSAGVAVAGVVPPRSSRIIVRLADPGLDDDPDFDRHTPKLAATAGAGLISGFHAIPPDDVAAGIERVRALCHSWREQGLGLIHMEMAGYETVEWLESVLDAFAGVVTSIGMSHSELRQLAPGVPPPDAMLALAERLRVSRLCVHADEWAASVTRGDPGEEREALMCGSLLAAARAEAGGPVSTVSVPAAARFEPPPFDASELRDGWHFVAVSTPYIDRPASTLGLGDTFTGGCLMVLGALRKEQAAA</sequence>
<dbReference type="AlphaFoldDB" id="A0A840SKZ1"/>
<keyword evidence="7" id="KW-1185">Reference proteome</keyword>
<dbReference type="EC" id="2.7.1.146" evidence="6"/>
<evidence type="ECO:0000313" key="7">
    <source>
        <dbReference type="Proteomes" id="UP000549457"/>
    </source>
</evidence>
<protein>
    <submittedName>
        <fullName evidence="6">ADP-dependent phosphofructokinase/glucokinase</fullName>
        <ecNumber evidence="6">2.7.1.146</ecNumber>
        <ecNumber evidence="6">2.7.1.147</ecNumber>
    </submittedName>
</protein>
<dbReference type="EMBL" id="JACHFM010000001">
    <property type="protein sequence ID" value="MBB5221305.1"/>
    <property type="molecule type" value="Genomic_DNA"/>
</dbReference>
<evidence type="ECO:0000256" key="5">
    <source>
        <dbReference type="ARBA" id="ARBA00023152"/>
    </source>
</evidence>
<evidence type="ECO:0000256" key="3">
    <source>
        <dbReference type="ARBA" id="ARBA00022777"/>
    </source>
</evidence>
<dbReference type="GO" id="GO:0043844">
    <property type="term" value="F:ADP-specific phosphofructokinase activity"/>
    <property type="evidence" value="ECO:0007669"/>
    <property type="project" value="UniProtKB-EC"/>
</dbReference>
<dbReference type="InterPro" id="IPR007666">
    <property type="entry name" value="ADP_PFK/GK"/>
</dbReference>
<accession>A0A840SKZ1</accession>
<evidence type="ECO:0000313" key="6">
    <source>
        <dbReference type="EMBL" id="MBB5221305.1"/>
    </source>
</evidence>
<keyword evidence="5" id="KW-0324">Glycolysis</keyword>
<keyword evidence="2" id="KW-0479">Metal-binding</keyword>
<keyword evidence="3 6" id="KW-0418">Kinase</keyword>
<dbReference type="Pfam" id="PF04587">
    <property type="entry name" value="ADP_PFK_GK"/>
    <property type="match status" value="1"/>
</dbReference>
<evidence type="ECO:0000256" key="2">
    <source>
        <dbReference type="ARBA" id="ARBA00022723"/>
    </source>
</evidence>
<dbReference type="Gene3D" id="3.40.1190.20">
    <property type="match status" value="1"/>
</dbReference>
<evidence type="ECO:0000256" key="4">
    <source>
        <dbReference type="ARBA" id="ARBA00022842"/>
    </source>
</evidence>
<dbReference type="EC" id="2.7.1.147" evidence="6"/>
<proteinExistence type="predicted"/>
<reference evidence="6 7" key="1">
    <citation type="submission" date="2020-08" db="EMBL/GenBank/DDBJ databases">
        <title>Genomic Encyclopedia of Type Strains, Phase IV (KMG-IV): sequencing the most valuable type-strain genomes for metagenomic binning, comparative biology and taxonomic classification.</title>
        <authorList>
            <person name="Goeker M."/>
        </authorList>
    </citation>
    <scope>NUCLEOTIDE SEQUENCE [LARGE SCALE GENOMIC DNA]</scope>
    <source>
        <strain evidence="6 7">DSM 101730</strain>
    </source>
</reference>
<gene>
    <name evidence="6" type="ORF">HNP73_001226</name>
</gene>